<gene>
    <name evidence="2" type="ORF">NG653_10085</name>
</gene>
<comment type="caution">
    <text evidence="2">The sequence shown here is derived from an EMBL/GenBank/DDBJ whole genome shotgun (WGS) entry which is preliminary data.</text>
</comment>
<dbReference type="RefSeq" id="WP_252741581.1">
    <property type="nucleotide sequence ID" value="NZ_JAMXIB010000007.1"/>
</dbReference>
<name>A0ABT1AZT3_9FLAO</name>
<protein>
    <recommendedName>
        <fullName evidence="4">Protein translocase SEC61 complex subunit gamma</fullName>
    </recommendedName>
</protein>
<keyword evidence="3" id="KW-1185">Reference proteome</keyword>
<keyword evidence="1" id="KW-0472">Membrane</keyword>
<dbReference type="EMBL" id="JAMXIB010000007">
    <property type="protein sequence ID" value="MCO5725204.1"/>
    <property type="molecule type" value="Genomic_DNA"/>
</dbReference>
<sequence length="51" mass="5805">MKTESGICKLNNDKSPGEIRWKAVLVTLGVVVVFGTLGFFFGRMLYWFFNS</sequence>
<dbReference type="Proteomes" id="UP001206312">
    <property type="component" value="Unassembled WGS sequence"/>
</dbReference>
<reference evidence="2 3" key="1">
    <citation type="submission" date="2022-06" db="EMBL/GenBank/DDBJ databases">
        <authorList>
            <person name="Xuan X."/>
        </authorList>
    </citation>
    <scope>NUCLEOTIDE SEQUENCE [LARGE SCALE GENOMIC DNA]</scope>
    <source>
        <strain evidence="2 3">2V75</strain>
    </source>
</reference>
<keyword evidence="1" id="KW-0812">Transmembrane</keyword>
<accession>A0ABT1AZT3</accession>
<evidence type="ECO:0000256" key="1">
    <source>
        <dbReference type="SAM" id="Phobius"/>
    </source>
</evidence>
<keyword evidence="1" id="KW-1133">Transmembrane helix</keyword>
<evidence type="ECO:0000313" key="2">
    <source>
        <dbReference type="EMBL" id="MCO5725204.1"/>
    </source>
</evidence>
<evidence type="ECO:0008006" key="4">
    <source>
        <dbReference type="Google" id="ProtNLM"/>
    </source>
</evidence>
<evidence type="ECO:0000313" key="3">
    <source>
        <dbReference type="Proteomes" id="UP001206312"/>
    </source>
</evidence>
<organism evidence="2 3">
    <name type="scientific">Robiginitalea marina</name>
    <dbReference type="NCBI Taxonomy" id="2954105"/>
    <lineage>
        <taxon>Bacteria</taxon>
        <taxon>Pseudomonadati</taxon>
        <taxon>Bacteroidota</taxon>
        <taxon>Flavobacteriia</taxon>
        <taxon>Flavobacteriales</taxon>
        <taxon>Flavobacteriaceae</taxon>
        <taxon>Robiginitalea</taxon>
    </lineage>
</organism>
<feature type="transmembrane region" description="Helical" evidence="1">
    <location>
        <begin position="21"/>
        <end position="49"/>
    </location>
</feature>
<proteinExistence type="predicted"/>